<keyword evidence="4 10" id="KW-0812">Transmembrane</keyword>
<dbReference type="EMBL" id="JAEUBF010000974">
    <property type="protein sequence ID" value="KAH3673556.1"/>
    <property type="molecule type" value="Genomic_DNA"/>
</dbReference>
<dbReference type="Proteomes" id="UP000769528">
    <property type="component" value="Unassembled WGS sequence"/>
</dbReference>
<dbReference type="CDD" id="cd18597">
    <property type="entry name" value="ABC_6TM_YOR1_D1_like"/>
    <property type="match status" value="1"/>
</dbReference>
<feature type="domain" description="ABC transporter" evidence="11">
    <location>
        <begin position="483"/>
        <end position="702"/>
    </location>
</feature>
<dbReference type="Gene3D" id="3.40.50.300">
    <property type="entry name" value="P-loop containing nucleotide triphosphate hydrolases"/>
    <property type="match status" value="2"/>
</dbReference>
<dbReference type="CDD" id="cd03250">
    <property type="entry name" value="ABCC_MRP_domain1"/>
    <property type="match status" value="1"/>
</dbReference>
<feature type="transmembrane region" description="Helical" evidence="10">
    <location>
        <begin position="880"/>
        <end position="898"/>
    </location>
</feature>
<evidence type="ECO:0000256" key="4">
    <source>
        <dbReference type="ARBA" id="ARBA00022692"/>
    </source>
</evidence>
<feature type="region of interest" description="Disordered" evidence="9">
    <location>
        <begin position="1"/>
        <end position="22"/>
    </location>
</feature>
<evidence type="ECO:0008006" key="15">
    <source>
        <dbReference type="Google" id="ProtNLM"/>
    </source>
</evidence>
<evidence type="ECO:0000256" key="8">
    <source>
        <dbReference type="ARBA" id="ARBA00023136"/>
    </source>
</evidence>
<evidence type="ECO:0000256" key="3">
    <source>
        <dbReference type="ARBA" id="ARBA00022448"/>
    </source>
</evidence>
<gene>
    <name evidence="13" type="ORF">WICMUC_003663</name>
</gene>
<dbReference type="CDD" id="cd03244">
    <property type="entry name" value="ABCC_MRP_domain2"/>
    <property type="match status" value="1"/>
</dbReference>
<keyword evidence="8 10" id="KW-0472">Membrane</keyword>
<evidence type="ECO:0000313" key="13">
    <source>
        <dbReference type="EMBL" id="KAH3673556.1"/>
    </source>
</evidence>
<evidence type="ECO:0000256" key="2">
    <source>
        <dbReference type="ARBA" id="ARBA00009726"/>
    </source>
</evidence>
<dbReference type="InterPro" id="IPR011527">
    <property type="entry name" value="ABC1_TM_dom"/>
</dbReference>
<feature type="transmembrane region" description="Helical" evidence="10">
    <location>
        <begin position="759"/>
        <end position="782"/>
    </location>
</feature>
<dbReference type="GO" id="GO:0016887">
    <property type="term" value="F:ATP hydrolysis activity"/>
    <property type="evidence" value="ECO:0007669"/>
    <property type="project" value="InterPro"/>
</dbReference>
<dbReference type="GO" id="GO:0005524">
    <property type="term" value="F:ATP binding"/>
    <property type="evidence" value="ECO:0007669"/>
    <property type="project" value="UniProtKB-KW"/>
</dbReference>
<evidence type="ECO:0000256" key="10">
    <source>
        <dbReference type="SAM" id="Phobius"/>
    </source>
</evidence>
<dbReference type="FunFam" id="3.40.50.300:FF:000997">
    <property type="entry name" value="Multidrug resistance-associated protein 1"/>
    <property type="match status" value="1"/>
</dbReference>
<protein>
    <recommendedName>
        <fullName evidence="15">Oligomycin resistance ATP-dependent permease YOR1</fullName>
    </recommendedName>
</protein>
<feature type="transmembrane region" description="Helical" evidence="10">
    <location>
        <begin position="802"/>
        <end position="829"/>
    </location>
</feature>
<feature type="domain" description="ABC transmembrane type-1" evidence="12">
    <location>
        <begin position="763"/>
        <end position="1043"/>
    </location>
</feature>
<dbReference type="InterPro" id="IPR003439">
    <property type="entry name" value="ABC_transporter-like_ATP-bd"/>
</dbReference>
<comment type="similarity">
    <text evidence="2">Belongs to the ABC transporter superfamily. ABCC family. Conjugate transporter (TC 3.A.1.208) subfamily.</text>
</comment>
<dbReference type="PROSITE" id="PS50893">
    <property type="entry name" value="ABC_TRANSPORTER_2"/>
    <property type="match status" value="2"/>
</dbReference>
<keyword evidence="7 10" id="KW-1133">Transmembrane helix</keyword>
<dbReference type="FunFam" id="1.20.1560.10:FF:000010">
    <property type="entry name" value="Multidrug resistance-associated ABC transporter"/>
    <property type="match status" value="1"/>
</dbReference>
<sequence length="1335" mass="149518">MEKYREIDSSESSKQPFDLEASQIQQTKPVKRLFTPLLNKKVPPIPDESEKKPLPIFSSNPLAYIIYSWLFPMLNVGYKRTLTQNDLWYLHGELSIHEAYRLFTSNFDRRIKDSKKIPKLAIPLSIFDSFRIKLILAVSLRIFANLAQCFAPLLIKKLIQYVQEKADDSTLPLNKGAGYAVGVALLASAQTILSNQSLLLSSYVGAQAKTILTKSLLEKSLIADSFTRKKFDGGSIISLLGSDLSRIGQGITEMPVAFATPFPIVVGVILLIINVKVSALAGIASFLLFMCFVGFPMSIYMKLRNQANIYTDKRVSLMREIIQSMKFIKLYAWEDAYQKIIVNLRSKESSFVFKMQYIMATSFSVVLSISNFTSMVVFLTLYGIKGLDSSAPIIFSSLSLINVLTSNIIDLPGSLAAGTDAIISFGRMKRYLESPNEENIELYFDNEIIKDDNIAIKISDAEFQYQVSSKNDEEKKTKDNDDSESVDISEELELVSVLENVNLEIKKGEFVIITGAMGTGKSSLLAAIFGLIQKKSGKVAVNGSSLLCDSPWIENSTVRQNITFGSDYEATKYQKVVQACALSDDLKAFPAGDLTEIGERGVTLSGGQKSRINLARTIYADPDILVFDDVLNAVDANVGEYIMSNLFLDLIKHKTRILTTHQLSVLDKADRIIFLGGDRTIYSGTKDKLMATNKQFESLIHEFGNKTDVGAKDDLKLVKVEGSSKTEVGDARLIQDEERAVNSIPLAIYLKYIKAGQGALGMLSIPLLLLATSLGTFTTFFINVWLTYWLETKFENLSNGQYIAIYVTLTFISSLLIGLQFGILGYIIVESSKNLTISSIKNILHTPMKFLDATPTGRILNRFSKDVNSLDNELGNFLQLFLYLVFSVVGVLILAIVYVPYFAIALPFIILLCFFMANYYQASSREVKRLEAINRSFILNNFNEVLTGLSTIKIFKSQSRFISKNDEYVDKLNEVFFVVIANQRWISTNLGIVACALSFLVSMLTVSRQFNISAAATGLLTSYMLQFNDLLTFSLTIYSELENEMNSVERIMHYAYNLEQEPPYRIEETQPENSWPAEGSIQFEKASFRYRKELPLILKDFSLSIEGGEKIGICGRTGAGKSSLMTALYRLSELEAGKIIIDGIDISKIGSFDLRSKLSIIPQDPVLFQGTLRRNLDPFEERTDAELWDALRRSNLISESELEEFKQQTTDNLGKFHLDINVEAEGSNFSLGERQLIALARALVRKTKILVMDEATSSVDYKTDQSIQNTINSEFAKSTVLCIAHRLKTILKYDKILVLDKGELKQFGKPEELFHDKSGLFRNMCDSSNIVSTDF</sequence>
<dbReference type="InterPro" id="IPR027417">
    <property type="entry name" value="P-loop_NTPase"/>
</dbReference>
<evidence type="ECO:0000256" key="5">
    <source>
        <dbReference type="ARBA" id="ARBA00022741"/>
    </source>
</evidence>
<dbReference type="InterPro" id="IPR036640">
    <property type="entry name" value="ABC1_TM_sf"/>
</dbReference>
<feature type="domain" description="ABC transporter" evidence="11">
    <location>
        <begin position="1081"/>
        <end position="1326"/>
    </location>
</feature>
<comment type="caution">
    <text evidence="13">The sequence shown here is derived from an EMBL/GenBank/DDBJ whole genome shotgun (WGS) entry which is preliminary data.</text>
</comment>
<evidence type="ECO:0000313" key="14">
    <source>
        <dbReference type="Proteomes" id="UP000769528"/>
    </source>
</evidence>
<evidence type="ECO:0000256" key="7">
    <source>
        <dbReference type="ARBA" id="ARBA00022989"/>
    </source>
</evidence>
<dbReference type="GO" id="GO:0008559">
    <property type="term" value="F:ABC-type xenobiotic transporter activity"/>
    <property type="evidence" value="ECO:0007669"/>
    <property type="project" value="TreeGrafter"/>
</dbReference>
<dbReference type="FunFam" id="3.40.50.300:FF:000565">
    <property type="entry name" value="ABC bile acid transporter"/>
    <property type="match status" value="1"/>
</dbReference>
<evidence type="ECO:0000256" key="9">
    <source>
        <dbReference type="SAM" id="MobiDB-lite"/>
    </source>
</evidence>
<dbReference type="SUPFAM" id="SSF90123">
    <property type="entry name" value="ABC transporter transmembrane region"/>
    <property type="match status" value="2"/>
</dbReference>
<evidence type="ECO:0000256" key="6">
    <source>
        <dbReference type="ARBA" id="ARBA00022840"/>
    </source>
</evidence>
<name>A0A9P8PK87_9ASCO</name>
<dbReference type="SUPFAM" id="SSF52540">
    <property type="entry name" value="P-loop containing nucleoside triphosphate hydrolases"/>
    <property type="match status" value="2"/>
</dbReference>
<dbReference type="OrthoDB" id="6500128at2759"/>
<comment type="subcellular location">
    <subcellularLocation>
        <location evidence="1">Membrane</location>
        <topology evidence="1">Multi-pass membrane protein</topology>
    </subcellularLocation>
</comment>
<keyword evidence="14" id="KW-1185">Reference proteome</keyword>
<dbReference type="PANTHER" id="PTHR24223">
    <property type="entry name" value="ATP-BINDING CASSETTE SUB-FAMILY C"/>
    <property type="match status" value="1"/>
</dbReference>
<dbReference type="Pfam" id="PF00005">
    <property type="entry name" value="ABC_tran"/>
    <property type="match status" value="2"/>
</dbReference>
<dbReference type="PANTHER" id="PTHR24223:SF456">
    <property type="entry name" value="MULTIDRUG RESISTANCE-ASSOCIATED PROTEIN LETHAL(2)03659"/>
    <property type="match status" value="1"/>
</dbReference>
<feature type="transmembrane region" description="Helical" evidence="10">
    <location>
        <begin position="357"/>
        <end position="384"/>
    </location>
</feature>
<dbReference type="PROSITE" id="PS50929">
    <property type="entry name" value="ABC_TM1F"/>
    <property type="match status" value="2"/>
</dbReference>
<feature type="transmembrane region" description="Helical" evidence="10">
    <location>
        <begin position="254"/>
        <end position="273"/>
    </location>
</feature>
<feature type="transmembrane region" description="Helical" evidence="10">
    <location>
        <begin position="986"/>
        <end position="1006"/>
    </location>
</feature>
<dbReference type="GO" id="GO:0005886">
    <property type="term" value="C:plasma membrane"/>
    <property type="evidence" value="ECO:0007669"/>
    <property type="project" value="TreeGrafter"/>
</dbReference>
<dbReference type="InterPro" id="IPR003593">
    <property type="entry name" value="AAA+_ATPase"/>
</dbReference>
<evidence type="ECO:0000256" key="1">
    <source>
        <dbReference type="ARBA" id="ARBA00004141"/>
    </source>
</evidence>
<dbReference type="CDD" id="cd18606">
    <property type="entry name" value="ABC_6TM_YOR1_D2_like"/>
    <property type="match status" value="1"/>
</dbReference>
<reference evidence="13" key="1">
    <citation type="journal article" date="2021" name="Open Biol.">
        <title>Shared evolutionary footprints suggest mitochondrial oxidative damage underlies multiple complex I losses in fungi.</title>
        <authorList>
            <person name="Schikora-Tamarit M.A."/>
            <person name="Marcet-Houben M."/>
            <person name="Nosek J."/>
            <person name="Gabaldon T."/>
        </authorList>
    </citation>
    <scope>NUCLEOTIDE SEQUENCE</scope>
    <source>
        <strain evidence="13">CBS6341</strain>
    </source>
</reference>
<proteinExistence type="inferred from homology"/>
<dbReference type="Gene3D" id="1.20.1560.10">
    <property type="entry name" value="ABC transporter type 1, transmembrane domain"/>
    <property type="match status" value="2"/>
</dbReference>
<keyword evidence="3" id="KW-0813">Transport</keyword>
<dbReference type="PROSITE" id="PS00211">
    <property type="entry name" value="ABC_TRANSPORTER_1"/>
    <property type="match status" value="2"/>
</dbReference>
<keyword evidence="6" id="KW-0067">ATP-binding</keyword>
<evidence type="ECO:0000259" key="11">
    <source>
        <dbReference type="PROSITE" id="PS50893"/>
    </source>
</evidence>
<dbReference type="InterPro" id="IPR017871">
    <property type="entry name" value="ABC_transporter-like_CS"/>
</dbReference>
<evidence type="ECO:0000259" key="12">
    <source>
        <dbReference type="PROSITE" id="PS50929"/>
    </source>
</evidence>
<dbReference type="SMART" id="SM00382">
    <property type="entry name" value="AAA"/>
    <property type="match status" value="2"/>
</dbReference>
<dbReference type="InterPro" id="IPR050173">
    <property type="entry name" value="ABC_transporter_C-like"/>
</dbReference>
<reference evidence="13" key="2">
    <citation type="submission" date="2021-01" db="EMBL/GenBank/DDBJ databases">
        <authorList>
            <person name="Schikora-Tamarit M.A."/>
        </authorList>
    </citation>
    <scope>NUCLEOTIDE SEQUENCE</scope>
    <source>
        <strain evidence="13">CBS6341</strain>
    </source>
</reference>
<feature type="transmembrane region" description="Helical" evidence="10">
    <location>
        <begin position="904"/>
        <end position="920"/>
    </location>
</feature>
<organism evidence="13 14">
    <name type="scientific">Wickerhamomyces mucosus</name>
    <dbReference type="NCBI Taxonomy" id="1378264"/>
    <lineage>
        <taxon>Eukaryota</taxon>
        <taxon>Fungi</taxon>
        <taxon>Dikarya</taxon>
        <taxon>Ascomycota</taxon>
        <taxon>Saccharomycotina</taxon>
        <taxon>Saccharomycetes</taxon>
        <taxon>Phaffomycetales</taxon>
        <taxon>Wickerhamomycetaceae</taxon>
        <taxon>Wickerhamomyces</taxon>
    </lineage>
</organism>
<dbReference type="Pfam" id="PF00664">
    <property type="entry name" value="ABC_membrane"/>
    <property type="match status" value="2"/>
</dbReference>
<feature type="domain" description="ABC transmembrane type-1" evidence="12">
    <location>
        <begin position="135"/>
        <end position="420"/>
    </location>
</feature>
<feature type="transmembrane region" description="Helical" evidence="10">
    <location>
        <begin position="279"/>
        <end position="300"/>
    </location>
</feature>
<keyword evidence="5" id="KW-0547">Nucleotide-binding</keyword>
<accession>A0A9P8PK87</accession>